<comment type="caution">
    <text evidence="1">The sequence shown here is derived from an EMBL/GenBank/DDBJ whole genome shotgun (WGS) entry which is preliminary data.</text>
</comment>
<dbReference type="EMBL" id="SRMA01024846">
    <property type="protein sequence ID" value="TRZ00016.1"/>
    <property type="molecule type" value="Genomic_DNA"/>
</dbReference>
<sequence length="131" mass="14235">VSDSTTVKLDMLKLAPLAFEGTMCFYSESSANTRSYQSAKVTCYSKKLIRSVAGLVMSSIEGASMPLCQFLSVLSRSHLAGLTHLPSLRIALFTALLSKDPREVRHCGQDQFVTGGPRSRHGEVRDTVVLA</sequence>
<organism evidence="1 2">
    <name type="scientific">Danionella cerebrum</name>
    <dbReference type="NCBI Taxonomy" id="2873325"/>
    <lineage>
        <taxon>Eukaryota</taxon>
        <taxon>Metazoa</taxon>
        <taxon>Chordata</taxon>
        <taxon>Craniata</taxon>
        <taxon>Vertebrata</taxon>
        <taxon>Euteleostomi</taxon>
        <taxon>Actinopterygii</taxon>
        <taxon>Neopterygii</taxon>
        <taxon>Teleostei</taxon>
        <taxon>Ostariophysi</taxon>
        <taxon>Cypriniformes</taxon>
        <taxon>Danionidae</taxon>
        <taxon>Danioninae</taxon>
        <taxon>Danionella</taxon>
    </lineage>
</organism>
<protein>
    <submittedName>
        <fullName evidence="1">Uncharacterized protein</fullName>
    </submittedName>
</protein>
<gene>
    <name evidence="1" type="ORF">DNTS_033214</name>
</gene>
<dbReference type="OrthoDB" id="9988752at2759"/>
<dbReference type="AlphaFoldDB" id="A0A553RCW6"/>
<accession>A0A553RCW6</accession>
<feature type="non-terminal residue" evidence="1">
    <location>
        <position position="1"/>
    </location>
</feature>
<dbReference type="Proteomes" id="UP000316079">
    <property type="component" value="Unassembled WGS sequence"/>
</dbReference>
<reference evidence="1 2" key="1">
    <citation type="journal article" date="2019" name="Sci. Data">
        <title>Hybrid genome assembly and annotation of Danionella translucida.</title>
        <authorList>
            <person name="Kadobianskyi M."/>
            <person name="Schulze L."/>
            <person name="Schuelke M."/>
            <person name="Judkewitz B."/>
        </authorList>
    </citation>
    <scope>NUCLEOTIDE SEQUENCE [LARGE SCALE GENOMIC DNA]</scope>
    <source>
        <strain evidence="1 2">Bolton</strain>
    </source>
</reference>
<keyword evidence="2" id="KW-1185">Reference proteome</keyword>
<evidence type="ECO:0000313" key="1">
    <source>
        <dbReference type="EMBL" id="TRZ00016.1"/>
    </source>
</evidence>
<name>A0A553RCW6_9TELE</name>
<evidence type="ECO:0000313" key="2">
    <source>
        <dbReference type="Proteomes" id="UP000316079"/>
    </source>
</evidence>
<proteinExistence type="predicted"/>